<dbReference type="SUPFAM" id="SSF55681">
    <property type="entry name" value="Class II aaRS and biotin synthetases"/>
    <property type="match status" value="1"/>
</dbReference>
<comment type="caution">
    <text evidence="7">The sequence shown here is derived from an EMBL/GenBank/DDBJ whole genome shotgun (WGS) entry which is preliminary data.</text>
</comment>
<evidence type="ECO:0000256" key="2">
    <source>
        <dbReference type="ARBA" id="ARBA00022741"/>
    </source>
</evidence>
<keyword evidence="3" id="KW-0067">ATP-binding</keyword>
<dbReference type="PROSITE" id="PS50862">
    <property type="entry name" value="AA_TRNA_LIGASE_II"/>
    <property type="match status" value="1"/>
</dbReference>
<proteinExistence type="predicted"/>
<feature type="domain" description="Aminoacyl-transfer RNA synthetases class-II family profile" evidence="6">
    <location>
        <begin position="110"/>
        <end position="343"/>
    </location>
</feature>
<name>A0A1F6B3J5_9BACT</name>
<dbReference type="GO" id="GO:0006421">
    <property type="term" value="P:asparaginyl-tRNA aminoacylation"/>
    <property type="evidence" value="ECO:0007669"/>
    <property type="project" value="TreeGrafter"/>
</dbReference>
<keyword evidence="1" id="KW-0436">Ligase</keyword>
<sequence>MVLNPIRHLEEDIQNITHAELLYQNVWKQWVELLSEIYGAGYDGARSYFKEQNILEIFPTILGGALGACENFQTVYDFGEKYPERFLTQTAQIQLEICLRVNPKVSCITRSFRREADIHDGRHLREFTLIELEASDCNLDQLLTYAEHLVHSIVSRIVSAKQKRIESFLGIQIEEKAKPYLAGPFPRITYTEAVNILQKKGLSVSWGDDFRATDEKELLDYAGNKPFFLTHFPTAIKFFNMKQSAQNADIVNSADLILPRSGEAIGGAERETKFDVMWERFQKSSTYALMTKRGLTKEDFGCYFTITKKLETSSHAGFGLGFERLLQSLFSQEATDIRVFTLPFILTTWLVDRKKI</sequence>
<dbReference type="PANTHER" id="PTHR22594:SF34">
    <property type="entry name" value="ASPARAGINE--TRNA LIGASE, MITOCHONDRIAL-RELATED"/>
    <property type="match status" value="1"/>
</dbReference>
<gene>
    <name evidence="7" type="ORF">A3A63_03190</name>
</gene>
<evidence type="ECO:0000256" key="5">
    <source>
        <dbReference type="ARBA" id="ARBA00023146"/>
    </source>
</evidence>
<keyword evidence="2" id="KW-0547">Nucleotide-binding</keyword>
<dbReference type="InterPro" id="IPR004364">
    <property type="entry name" value="Aa-tRNA-synt_II"/>
</dbReference>
<dbReference type="InterPro" id="IPR006195">
    <property type="entry name" value="aa-tRNA-synth_II"/>
</dbReference>
<evidence type="ECO:0000256" key="3">
    <source>
        <dbReference type="ARBA" id="ARBA00022840"/>
    </source>
</evidence>
<dbReference type="Pfam" id="PF00152">
    <property type="entry name" value="tRNA-synt_2"/>
    <property type="match status" value="1"/>
</dbReference>
<evidence type="ECO:0000313" key="7">
    <source>
        <dbReference type="EMBL" id="OGG31504.1"/>
    </source>
</evidence>
<evidence type="ECO:0000259" key="6">
    <source>
        <dbReference type="PROSITE" id="PS50862"/>
    </source>
</evidence>
<dbReference type="InterPro" id="IPR045864">
    <property type="entry name" value="aa-tRNA-synth_II/BPL/LPL"/>
</dbReference>
<dbReference type="EMBL" id="MFJX01000008">
    <property type="protein sequence ID" value="OGG31504.1"/>
    <property type="molecule type" value="Genomic_DNA"/>
</dbReference>
<dbReference type="GO" id="GO:0004812">
    <property type="term" value="F:aminoacyl-tRNA ligase activity"/>
    <property type="evidence" value="ECO:0007669"/>
    <property type="project" value="UniProtKB-KW"/>
</dbReference>
<keyword evidence="4" id="KW-0648">Protein biosynthesis</keyword>
<protein>
    <recommendedName>
        <fullName evidence="6">Aminoacyl-transfer RNA synthetases class-II family profile domain-containing protein</fullName>
    </recommendedName>
</protein>
<dbReference type="Gene3D" id="3.30.930.10">
    <property type="entry name" value="Bira Bifunctional Protein, Domain 2"/>
    <property type="match status" value="1"/>
</dbReference>
<evidence type="ECO:0000256" key="1">
    <source>
        <dbReference type="ARBA" id="ARBA00022598"/>
    </source>
</evidence>
<evidence type="ECO:0000256" key="4">
    <source>
        <dbReference type="ARBA" id="ARBA00022917"/>
    </source>
</evidence>
<organism evidence="7 8">
    <name type="scientific">Candidatus Gottesmanbacteria bacterium RIFCSPLOWO2_01_FULL_46_9</name>
    <dbReference type="NCBI Taxonomy" id="1798394"/>
    <lineage>
        <taxon>Bacteria</taxon>
        <taxon>Candidatus Gottesmaniibacteriota</taxon>
    </lineage>
</organism>
<keyword evidence="5" id="KW-0030">Aminoacyl-tRNA synthetase</keyword>
<dbReference type="AlphaFoldDB" id="A0A1F6B3J5"/>
<reference evidence="7 8" key="1">
    <citation type="journal article" date="2016" name="Nat. Commun.">
        <title>Thousands of microbial genomes shed light on interconnected biogeochemical processes in an aquifer system.</title>
        <authorList>
            <person name="Anantharaman K."/>
            <person name="Brown C.T."/>
            <person name="Hug L.A."/>
            <person name="Sharon I."/>
            <person name="Castelle C.J."/>
            <person name="Probst A.J."/>
            <person name="Thomas B.C."/>
            <person name="Singh A."/>
            <person name="Wilkins M.J."/>
            <person name="Karaoz U."/>
            <person name="Brodie E.L."/>
            <person name="Williams K.H."/>
            <person name="Hubbard S.S."/>
            <person name="Banfield J.F."/>
        </authorList>
    </citation>
    <scope>NUCLEOTIDE SEQUENCE [LARGE SCALE GENOMIC DNA]</scope>
</reference>
<dbReference type="PANTHER" id="PTHR22594">
    <property type="entry name" value="ASPARTYL/LYSYL-TRNA SYNTHETASE"/>
    <property type="match status" value="1"/>
</dbReference>
<accession>A0A1F6B3J5</accession>
<evidence type="ECO:0000313" key="8">
    <source>
        <dbReference type="Proteomes" id="UP000176450"/>
    </source>
</evidence>
<dbReference type="GO" id="GO:0005524">
    <property type="term" value="F:ATP binding"/>
    <property type="evidence" value="ECO:0007669"/>
    <property type="project" value="UniProtKB-KW"/>
</dbReference>
<dbReference type="Proteomes" id="UP000176450">
    <property type="component" value="Unassembled WGS sequence"/>
</dbReference>